<keyword evidence="3" id="KW-1185">Reference proteome</keyword>
<proteinExistence type="predicted"/>
<feature type="domain" description="CFA20" evidence="1">
    <location>
        <begin position="74"/>
        <end position="162"/>
    </location>
</feature>
<dbReference type="EMBL" id="LUEZ02000009">
    <property type="protein sequence ID" value="RDB29929.1"/>
    <property type="molecule type" value="Genomic_DNA"/>
</dbReference>
<evidence type="ECO:0000259" key="1">
    <source>
        <dbReference type="Pfam" id="PF05018"/>
    </source>
</evidence>
<dbReference type="PANTHER" id="PTHR12458">
    <property type="entry name" value="ORF PROTEIN"/>
    <property type="match status" value="1"/>
</dbReference>
<dbReference type="OrthoDB" id="7486196at2759"/>
<dbReference type="InParanoid" id="A0A369K5N2"/>
<gene>
    <name evidence="2" type="primary">Cfap20</name>
    <name evidence="2" type="ORF">Hypma_014155</name>
</gene>
<protein>
    <submittedName>
        <fullName evidence="2">Cilia- and flagella-associated protein 20</fullName>
    </submittedName>
</protein>
<dbReference type="Pfam" id="PF05018">
    <property type="entry name" value="CFA20_dom"/>
    <property type="match status" value="1"/>
</dbReference>
<comment type="caution">
    <text evidence="2">The sequence shown here is derived from an EMBL/GenBank/DDBJ whole genome shotgun (WGS) entry which is preliminary data.</text>
</comment>
<keyword evidence="2" id="KW-0282">Flagellum</keyword>
<dbReference type="InterPro" id="IPR007714">
    <property type="entry name" value="CFA20_dom"/>
</dbReference>
<reference evidence="2" key="1">
    <citation type="submission" date="2018-04" db="EMBL/GenBank/DDBJ databases">
        <title>Whole genome sequencing of Hypsizygus marmoreus.</title>
        <authorList>
            <person name="Choi I.-G."/>
            <person name="Min B."/>
            <person name="Kim J.-G."/>
            <person name="Kim S."/>
            <person name="Oh Y.-L."/>
            <person name="Kong W.-S."/>
            <person name="Park H."/>
            <person name="Jeong J."/>
            <person name="Song E.-S."/>
        </authorList>
    </citation>
    <scope>NUCLEOTIDE SEQUENCE [LARGE SCALE GENOMIC DNA]</scope>
    <source>
        <strain evidence="2">51987-8</strain>
    </source>
</reference>
<dbReference type="Proteomes" id="UP000076154">
    <property type="component" value="Unassembled WGS sequence"/>
</dbReference>
<evidence type="ECO:0000313" key="2">
    <source>
        <dbReference type="EMBL" id="RDB29929.1"/>
    </source>
</evidence>
<dbReference type="STRING" id="39966.A0A369K5N2"/>
<evidence type="ECO:0000313" key="3">
    <source>
        <dbReference type="Proteomes" id="UP000076154"/>
    </source>
</evidence>
<keyword evidence="2" id="KW-0966">Cell projection</keyword>
<sequence>MFSTVVQPSVVSIFSSTGTAPLQLFEASVDPSLPADYFIHLLHDEASLPKPAAPAALIPPPSLETTSDGQGYSLNQTVLQIQSPTLWTTYIQCPPVGGPLPSGHSDLGARDKSSDLGLKHPWMHIQVRNMGRQWSLEVGLVDQSGRMGILRLSTFQKQPRLRLPMSPNSYPLLHLPLAFPPSSSRPLTAWSTVTLCLPSYLPYFSSPKLIAQGDDPVDDEHTFRNARANVGSIPSGTYSHVAYIRVYATCRLRRIWFDESGPSQKVPWEFELYGNE</sequence>
<keyword evidence="2" id="KW-0969">Cilium</keyword>
<organism evidence="2 3">
    <name type="scientific">Hypsizygus marmoreus</name>
    <name type="common">White beech mushroom</name>
    <name type="synonym">Agaricus marmoreus</name>
    <dbReference type="NCBI Taxonomy" id="39966"/>
    <lineage>
        <taxon>Eukaryota</taxon>
        <taxon>Fungi</taxon>
        <taxon>Dikarya</taxon>
        <taxon>Basidiomycota</taxon>
        <taxon>Agaricomycotina</taxon>
        <taxon>Agaricomycetes</taxon>
        <taxon>Agaricomycetidae</taxon>
        <taxon>Agaricales</taxon>
        <taxon>Tricholomatineae</taxon>
        <taxon>Lyophyllaceae</taxon>
        <taxon>Hypsizygus</taxon>
    </lineage>
</organism>
<dbReference type="AlphaFoldDB" id="A0A369K5N2"/>
<accession>A0A369K5N2</accession>
<dbReference type="InterPro" id="IPR040441">
    <property type="entry name" value="CFA20/CFAP20DC"/>
</dbReference>
<name>A0A369K5N2_HYPMA</name>